<dbReference type="AlphaFoldDB" id="A0A9D5QCB1"/>
<name>A0A9D5QCB1_UNCW3</name>
<comment type="caution">
    <text evidence="1">The sequence shown here is derived from an EMBL/GenBank/DDBJ whole genome shotgun (WGS) entry which is preliminary data.</text>
</comment>
<sequence length="94" mass="10540">MVFEELVEKPNGAKPVWADLAIKTPASPDYETVDNYELTSQESRRRIIDRLIATALEKEIKLLGTADYNLGLSERGIWIDDLTEAAGRKGISVY</sequence>
<dbReference type="Proteomes" id="UP000630660">
    <property type="component" value="Unassembled WGS sequence"/>
</dbReference>
<organism evidence="1 2">
    <name type="scientific">candidate division WOR-3 bacterium</name>
    <dbReference type="NCBI Taxonomy" id="2052148"/>
    <lineage>
        <taxon>Bacteria</taxon>
        <taxon>Bacteria division WOR-3</taxon>
    </lineage>
</organism>
<feature type="non-terminal residue" evidence="1">
    <location>
        <position position="94"/>
    </location>
</feature>
<evidence type="ECO:0000313" key="2">
    <source>
        <dbReference type="Proteomes" id="UP000630660"/>
    </source>
</evidence>
<protein>
    <submittedName>
        <fullName evidence="1">Uncharacterized protein</fullName>
    </submittedName>
</protein>
<evidence type="ECO:0000313" key="1">
    <source>
        <dbReference type="EMBL" id="MBD3364483.1"/>
    </source>
</evidence>
<reference evidence="1" key="1">
    <citation type="submission" date="2019-11" db="EMBL/GenBank/DDBJ databases">
        <title>Microbial mats filling the niche in hypersaline microbial mats.</title>
        <authorList>
            <person name="Wong H.L."/>
            <person name="Macleod F.I."/>
            <person name="White R.A. III"/>
            <person name="Burns B.P."/>
        </authorList>
    </citation>
    <scope>NUCLEOTIDE SEQUENCE</scope>
    <source>
        <strain evidence="1">Bin_327</strain>
    </source>
</reference>
<dbReference type="EMBL" id="WJKJ01000151">
    <property type="protein sequence ID" value="MBD3364483.1"/>
    <property type="molecule type" value="Genomic_DNA"/>
</dbReference>
<gene>
    <name evidence="1" type="ORF">GF359_04645</name>
</gene>
<proteinExistence type="predicted"/>
<accession>A0A9D5QCB1</accession>